<dbReference type="AlphaFoldDB" id="A0A445KHJ5"/>
<dbReference type="EMBL" id="QZWG01000005">
    <property type="protein sequence ID" value="RZC10371.1"/>
    <property type="molecule type" value="Genomic_DNA"/>
</dbReference>
<feature type="domain" description="DYW" evidence="4">
    <location>
        <begin position="645"/>
        <end position="737"/>
    </location>
</feature>
<dbReference type="GO" id="GO:0009451">
    <property type="term" value="P:RNA modification"/>
    <property type="evidence" value="ECO:0007669"/>
    <property type="project" value="InterPro"/>
</dbReference>
<dbReference type="InterPro" id="IPR032867">
    <property type="entry name" value="DYW_dom"/>
</dbReference>
<gene>
    <name evidence="5" type="ORF">D0Y65_010921</name>
</gene>
<dbReference type="Pfam" id="PF20431">
    <property type="entry name" value="E_motif"/>
    <property type="match status" value="1"/>
</dbReference>
<evidence type="ECO:0000256" key="3">
    <source>
        <dbReference type="PROSITE-ProRule" id="PRU00708"/>
    </source>
</evidence>
<feature type="repeat" description="PPR" evidence="3">
    <location>
        <begin position="430"/>
        <end position="464"/>
    </location>
</feature>
<keyword evidence="6" id="KW-1185">Reference proteome</keyword>
<accession>A0A445KHJ5</accession>
<dbReference type="FunFam" id="1.25.40.10:FF:000333">
    <property type="entry name" value="Pentatricopeptide repeat-containing protein"/>
    <property type="match status" value="2"/>
</dbReference>
<dbReference type="SUPFAM" id="SSF48452">
    <property type="entry name" value="TPR-like"/>
    <property type="match status" value="1"/>
</dbReference>
<sequence>MMVSCLSPPFVHFLPSSDPPYKLLENHPHLNLLAKCPDIPSLKQIHSLIIKSGLHNTLFAQSKLIEFCALSPSRDLSYALSLFHSIHHQPPNIFIWNTLIRAHSLTPTPTSSLHLFSQMLHSGLYPNSHTFPSLFKSCAKSKATHEAKQLHAHALKLALHLHPHVHTSLIHMYSQVGELRHARLVFDKSTLRDAVSFTALITGYVSEGHVDDARRLFDEIPAKDVVSWNAMIAGYVQSGRFEEALACFTRMQEADVSPNQSTMVSVLSACGHLRSLELGKWIGSWVRDRGFGKNLQLVNALVDMYSKCGEIGTARKLFDGMEEKDVILWNTMIGGYCHLSLYEEALVLFEVMLRENVTPNDVTFLAVLPACASLGALDLGKWVHAYIDKNLKGTGNVNNVSLWTSIIVMYAKCGCVEVAEQVFRSMGSRSLASWNAMISGLAMNGHAERALGLFEEMINEGFQPDDITFVGVLSACTQAGFVELGHRYFSSMNKDYGISPKLQHYGCMIDLLARSGKFDEAKVLMGNMEMEPDGAIWGSLLNACRIHGQVEFGEYVAERLFELEPENSGAYVLLSNIYAGAGRWDDVAKIRTKLNDKGMKKVPGCTSIEIDGVVHEFLVGDKFHPQSENIFRMLDEVDRLLEETGFVPDTSEVLYDMDEEWKEGALTQHSEKLAIAFGLISTKPGSTIRIVKNLRVCRNCHSATKLISKIFNREIIARDRNRFHHFKDGFCSCNDCW</sequence>
<protein>
    <submittedName>
        <fullName evidence="5">Pentatricopeptide repeat-containing protein, chloroplastic</fullName>
    </submittedName>
</protein>
<dbReference type="GO" id="GO:0008270">
    <property type="term" value="F:zinc ion binding"/>
    <property type="evidence" value="ECO:0007669"/>
    <property type="project" value="InterPro"/>
</dbReference>
<comment type="caution">
    <text evidence="5">The sequence shown here is derived from an EMBL/GenBank/DDBJ whole genome shotgun (WGS) entry which is preliminary data.</text>
</comment>
<dbReference type="Pfam" id="PF01535">
    <property type="entry name" value="PPR"/>
    <property type="match status" value="3"/>
</dbReference>
<evidence type="ECO:0000256" key="1">
    <source>
        <dbReference type="ARBA" id="ARBA00006643"/>
    </source>
</evidence>
<feature type="repeat" description="PPR" evidence="3">
    <location>
        <begin position="224"/>
        <end position="258"/>
    </location>
</feature>
<evidence type="ECO:0000313" key="5">
    <source>
        <dbReference type="EMBL" id="RZC10371.1"/>
    </source>
</evidence>
<evidence type="ECO:0000313" key="6">
    <source>
        <dbReference type="Proteomes" id="UP000289340"/>
    </source>
</evidence>
<feature type="repeat" description="PPR" evidence="3">
    <location>
        <begin position="399"/>
        <end position="429"/>
    </location>
</feature>
<dbReference type="NCBIfam" id="TIGR00756">
    <property type="entry name" value="PPR"/>
    <property type="match status" value="6"/>
</dbReference>
<dbReference type="Pfam" id="PF13041">
    <property type="entry name" value="PPR_2"/>
    <property type="match status" value="4"/>
</dbReference>
<feature type="repeat" description="PPR" evidence="3">
    <location>
        <begin position="325"/>
        <end position="359"/>
    </location>
</feature>
<feature type="repeat" description="PPR" evidence="3">
    <location>
        <begin position="193"/>
        <end position="223"/>
    </location>
</feature>
<proteinExistence type="inferred from homology"/>
<evidence type="ECO:0000256" key="2">
    <source>
        <dbReference type="ARBA" id="ARBA00022737"/>
    </source>
</evidence>
<evidence type="ECO:0000259" key="4">
    <source>
        <dbReference type="Pfam" id="PF14432"/>
    </source>
</evidence>
<dbReference type="Gramene" id="XM_028375349.1">
    <property type="protein sequence ID" value="XP_028231150.1"/>
    <property type="gene ID" value="LOC114411697"/>
</dbReference>
<dbReference type="Proteomes" id="UP000289340">
    <property type="component" value="Chromosome 5"/>
</dbReference>
<organism evidence="5 6">
    <name type="scientific">Glycine soja</name>
    <name type="common">Wild soybean</name>
    <dbReference type="NCBI Taxonomy" id="3848"/>
    <lineage>
        <taxon>Eukaryota</taxon>
        <taxon>Viridiplantae</taxon>
        <taxon>Streptophyta</taxon>
        <taxon>Embryophyta</taxon>
        <taxon>Tracheophyta</taxon>
        <taxon>Spermatophyta</taxon>
        <taxon>Magnoliopsida</taxon>
        <taxon>eudicotyledons</taxon>
        <taxon>Gunneridae</taxon>
        <taxon>Pentapetalae</taxon>
        <taxon>rosids</taxon>
        <taxon>fabids</taxon>
        <taxon>Fabales</taxon>
        <taxon>Fabaceae</taxon>
        <taxon>Papilionoideae</taxon>
        <taxon>50 kb inversion clade</taxon>
        <taxon>NPAAA clade</taxon>
        <taxon>indigoferoid/millettioid clade</taxon>
        <taxon>Phaseoleae</taxon>
        <taxon>Glycine</taxon>
        <taxon>Glycine subgen. Soja</taxon>
    </lineage>
</organism>
<dbReference type="Gene3D" id="1.25.40.10">
    <property type="entry name" value="Tetratricopeptide repeat domain"/>
    <property type="match status" value="5"/>
</dbReference>
<feature type="repeat" description="PPR" evidence="3">
    <location>
        <begin position="92"/>
        <end position="126"/>
    </location>
</feature>
<name>A0A445KHJ5_GLYSO</name>
<dbReference type="PROSITE" id="PS51375">
    <property type="entry name" value="PPR"/>
    <property type="match status" value="6"/>
</dbReference>
<dbReference type="InterPro" id="IPR011990">
    <property type="entry name" value="TPR-like_helical_dom_sf"/>
</dbReference>
<dbReference type="InterPro" id="IPR046960">
    <property type="entry name" value="PPR_At4g14850-like_plant"/>
</dbReference>
<dbReference type="PANTHER" id="PTHR47926:SF436">
    <property type="entry name" value="PENTATRICOPEPTIDE REPEAT-CONTAINING PROTEIN ELI1, CHLOROPLASTIC-LIKE ISOFORM X2"/>
    <property type="match status" value="1"/>
</dbReference>
<reference evidence="5 6" key="1">
    <citation type="submission" date="2018-09" db="EMBL/GenBank/DDBJ databases">
        <title>A high-quality reference genome of wild soybean provides a powerful tool to mine soybean genomes.</title>
        <authorList>
            <person name="Xie M."/>
            <person name="Chung C.Y.L."/>
            <person name="Li M.-W."/>
            <person name="Wong F.-L."/>
            <person name="Chan T.-F."/>
            <person name="Lam H.-M."/>
        </authorList>
    </citation>
    <scope>NUCLEOTIDE SEQUENCE [LARGE SCALE GENOMIC DNA]</scope>
    <source>
        <strain evidence="6">cv. W05</strain>
        <tissue evidence="5">Hypocotyl of etiolated seedlings</tissue>
    </source>
</reference>
<comment type="similarity">
    <text evidence="1">Belongs to the PPR family. PCMP-H subfamily.</text>
</comment>
<dbReference type="FunFam" id="1.25.40.10:FF:000366">
    <property type="entry name" value="Pentatricopeptide (PPR) repeat-containing protein"/>
    <property type="match status" value="1"/>
</dbReference>
<dbReference type="PANTHER" id="PTHR47926">
    <property type="entry name" value="PENTATRICOPEPTIDE REPEAT-CONTAINING PROTEIN"/>
    <property type="match status" value="1"/>
</dbReference>
<dbReference type="GO" id="GO:0003723">
    <property type="term" value="F:RNA binding"/>
    <property type="evidence" value="ECO:0007669"/>
    <property type="project" value="InterPro"/>
</dbReference>
<dbReference type="FunFam" id="1.25.40.10:FF:001784">
    <property type="entry name" value="Pentatricopeptide repeat-containing protein At2g22070"/>
    <property type="match status" value="1"/>
</dbReference>
<dbReference type="InterPro" id="IPR046848">
    <property type="entry name" value="E_motif"/>
</dbReference>
<dbReference type="InterPro" id="IPR002885">
    <property type="entry name" value="PPR_rpt"/>
</dbReference>
<dbReference type="FunFam" id="1.25.40.10:FF:000470">
    <property type="entry name" value="Pentatricopeptide repeat-containing protein At5g66520"/>
    <property type="match status" value="1"/>
</dbReference>
<keyword evidence="2" id="KW-0677">Repeat</keyword>
<dbReference type="Pfam" id="PF14432">
    <property type="entry name" value="DYW_deaminase"/>
    <property type="match status" value="1"/>
</dbReference>